<comment type="caution">
    <text evidence="1">The sequence shown here is derived from an EMBL/GenBank/DDBJ whole genome shotgun (WGS) entry which is preliminary data.</text>
</comment>
<dbReference type="Pfam" id="PF08757">
    <property type="entry name" value="CotH"/>
    <property type="match status" value="1"/>
</dbReference>
<dbReference type="CDD" id="cd14948">
    <property type="entry name" value="BACON"/>
    <property type="match status" value="1"/>
</dbReference>
<organism evidence="1 2">
    <name type="scientific">Bacteroides salyersiae</name>
    <dbReference type="NCBI Taxonomy" id="291644"/>
    <lineage>
        <taxon>Bacteria</taxon>
        <taxon>Pseudomonadati</taxon>
        <taxon>Bacteroidota</taxon>
        <taxon>Bacteroidia</taxon>
        <taxon>Bacteroidales</taxon>
        <taxon>Bacteroidaceae</taxon>
        <taxon>Bacteroides</taxon>
    </lineage>
</organism>
<evidence type="ECO:0000313" key="2">
    <source>
        <dbReference type="Proteomes" id="UP000422221"/>
    </source>
</evidence>
<evidence type="ECO:0008006" key="3">
    <source>
        <dbReference type="Google" id="ProtNLM"/>
    </source>
</evidence>
<sequence>MKKLHLLFLFIGILFSCQNEDDPDIIINIPKKEYTVESTGGIVDIILQSSMEPSIDIEKKEWLHSVNTRSEQFNIKSFICDPNPLSQERTSKIIFTIPGSEIIQTILITQKASVSSEPCITSFVFEADKNPQLLISDIVATINKDGTISAHVPYVLPHKQLIPTIKLDNEKTWVKVPENMEGLNFSSPLNITIENTEGKTKEYKVLVYAFTGLPVMYINTENDTEITSKEEYVNAHLRIVEDIYTRSGEIFESDVTIKGRGNSTWSLPKKPYALKFDKKTSLLGEPKDKSWVLLANYTDKTNLRNEASFFMGRISNLEWTPRTHFVELFMNEVYCGTYQLCEKIKIADSRVNITDDGYLMEIDQPDRIGPEDISFKTKNLTFCVKDPDIEKNGERHKWISDYVNKAEEALLGSNFLDETEGYANYFDKVSFVDWYLINEITKNNDACFFSSCYLNITPGGKLKMGPLWDYDIALGNVNYNDNQSYEGFWIKKKVTWFSRMFEDPSFVALVKERFAYFKSKENDMLTNINENATYLKFSVIENNAKWNTLYEQTWPNYAVWGSYNNEVQYLKQWLSKRLAWLESAFSEL</sequence>
<dbReference type="EMBL" id="VWMK01000006">
    <property type="protein sequence ID" value="KAA3766895.1"/>
    <property type="molecule type" value="Genomic_DNA"/>
</dbReference>
<dbReference type="AlphaFoldDB" id="A0A7J4XKJ5"/>
<protein>
    <recommendedName>
        <fullName evidence="3">BACON domain-containing protein</fullName>
    </recommendedName>
</protein>
<dbReference type="InterPro" id="IPR014867">
    <property type="entry name" value="Spore_coat_CotH_CotH2/3/7"/>
</dbReference>
<dbReference type="RefSeq" id="WP_130059048.1">
    <property type="nucleotide sequence ID" value="NZ_CP083674.1"/>
</dbReference>
<reference evidence="1 2" key="1">
    <citation type="journal article" date="2019" name="Nat. Med.">
        <title>A library of human gut bacterial isolates paired with longitudinal multiomics data enables mechanistic microbiome research.</title>
        <authorList>
            <person name="Poyet M."/>
            <person name="Groussin M."/>
            <person name="Gibbons S.M."/>
            <person name="Avila-Pacheco J."/>
            <person name="Jiang X."/>
            <person name="Kearney S.M."/>
            <person name="Perrotta A.R."/>
            <person name="Berdy B."/>
            <person name="Zhao S."/>
            <person name="Lieberman T.D."/>
            <person name="Swanson P.K."/>
            <person name="Smith M."/>
            <person name="Roesemann S."/>
            <person name="Alexander J.E."/>
            <person name="Rich S.A."/>
            <person name="Livny J."/>
            <person name="Vlamakis H."/>
            <person name="Clish C."/>
            <person name="Bullock K."/>
            <person name="Deik A."/>
            <person name="Scott J."/>
            <person name="Pierce K.A."/>
            <person name="Xavier R.J."/>
            <person name="Alm E.J."/>
        </authorList>
    </citation>
    <scope>NUCLEOTIDE SEQUENCE [LARGE SCALE GENOMIC DNA]</scope>
    <source>
        <strain evidence="1 2">BIOML-A10</strain>
    </source>
</reference>
<dbReference type="Gene3D" id="2.60.40.2340">
    <property type="match status" value="1"/>
</dbReference>
<dbReference type="InterPro" id="IPR024361">
    <property type="entry name" value="BACON"/>
</dbReference>
<accession>A0A7J4XKJ5</accession>
<dbReference type="PROSITE" id="PS51257">
    <property type="entry name" value="PROKAR_LIPOPROTEIN"/>
    <property type="match status" value="1"/>
</dbReference>
<gene>
    <name evidence="1" type="ORF">F3F73_08470</name>
</gene>
<proteinExistence type="predicted"/>
<evidence type="ECO:0000313" key="1">
    <source>
        <dbReference type="EMBL" id="KAA3766895.1"/>
    </source>
</evidence>
<dbReference type="Proteomes" id="UP000422221">
    <property type="component" value="Unassembled WGS sequence"/>
</dbReference>
<name>A0A7J4XKJ5_9BACE</name>